<feature type="compositionally biased region" description="Polar residues" evidence="1">
    <location>
        <begin position="99"/>
        <end position="109"/>
    </location>
</feature>
<name>A0A6C0LVL8_9ZZZZ</name>
<feature type="region of interest" description="Disordered" evidence="1">
    <location>
        <begin position="93"/>
        <end position="114"/>
    </location>
</feature>
<evidence type="ECO:0000313" key="2">
    <source>
        <dbReference type="EMBL" id="QHU34430.1"/>
    </source>
</evidence>
<accession>A0A6C0LVL8</accession>
<dbReference type="AlphaFoldDB" id="A0A6C0LVL8"/>
<evidence type="ECO:0000256" key="1">
    <source>
        <dbReference type="SAM" id="MobiDB-lite"/>
    </source>
</evidence>
<reference evidence="2" key="1">
    <citation type="journal article" date="2020" name="Nature">
        <title>Giant virus diversity and host interactions through global metagenomics.</title>
        <authorList>
            <person name="Schulz F."/>
            <person name="Roux S."/>
            <person name="Paez-Espino D."/>
            <person name="Jungbluth S."/>
            <person name="Walsh D.A."/>
            <person name="Denef V.J."/>
            <person name="McMahon K.D."/>
            <person name="Konstantinidis K.T."/>
            <person name="Eloe-Fadrosh E.A."/>
            <person name="Kyrpides N.C."/>
            <person name="Woyke T."/>
        </authorList>
    </citation>
    <scope>NUCLEOTIDE SEQUENCE</scope>
    <source>
        <strain evidence="2">GVMAG-S-1016713-123</strain>
    </source>
</reference>
<protein>
    <submittedName>
        <fullName evidence="2">Uncharacterized protein</fullName>
    </submittedName>
</protein>
<sequence length="437" mass="49489">MFNLNIDEYSTSELEELFSLSGIQYSKETLKNAYLRSANQTNHTNTSREFTSQMKKDTNLFLEKVYNSLLSSHSQNKSIPQDETNTIFSHTNFPVIKPPNSTMSPNSKMEPNKGKKNIITIDSRFRDDVKSQQGNFNISLKETFNNVNSITIDNLNPPDKIIMISEQMGNNFFTIDIGGNRQVIILPDFTQTFSTKRSFIKMIIFLRSFKKQMDNIGGLFSRLTLLPKSIIHLVNSDVDITDSEILTNPLFANNPDLLSDSISFSLNTEDMFIDDIPQYISLDFGKTINDKDDPTDIRKKLGNILGFQNKVYKKSITLEKPSASIHGDGPLNLNYVQYGYLIIDDFQTNGEVNIYGNDLTYSGCQSIAATSGKIMTKIDFGRGVGTGLDRFTNIPREYTGFVNINKFHISLIDEFGRALDLANNDWSFTMLLNTKKN</sequence>
<proteinExistence type="predicted"/>
<organism evidence="2">
    <name type="scientific">viral metagenome</name>
    <dbReference type="NCBI Taxonomy" id="1070528"/>
    <lineage>
        <taxon>unclassified sequences</taxon>
        <taxon>metagenomes</taxon>
        <taxon>organismal metagenomes</taxon>
    </lineage>
</organism>
<dbReference type="EMBL" id="MN740570">
    <property type="protein sequence ID" value="QHU34430.1"/>
    <property type="molecule type" value="Genomic_DNA"/>
</dbReference>